<dbReference type="Gene3D" id="3.40.390.10">
    <property type="entry name" value="Collagenase (Catalytic Domain)"/>
    <property type="match status" value="1"/>
</dbReference>
<feature type="binding site" description="in inhibited form" evidence="7">
    <location>
        <position position="9"/>
    </location>
    <ligand>
        <name>Zn(2+)</name>
        <dbReference type="ChEBI" id="CHEBI:29105"/>
        <label>2</label>
        <note>catalytic</note>
    </ligand>
</feature>
<feature type="binding site" evidence="7">
    <location>
        <position position="117"/>
    </location>
    <ligand>
        <name>Ca(2+)</name>
        <dbReference type="ChEBI" id="CHEBI:29108"/>
        <label>3</label>
    </ligand>
</feature>
<feature type="domain" description="Peptidase metallopeptidase" evidence="8">
    <location>
        <begin position="23"/>
        <end position="194"/>
    </location>
</feature>
<feature type="binding site" evidence="7">
    <location>
        <position position="93"/>
    </location>
    <ligand>
        <name>Ca(2+)</name>
        <dbReference type="ChEBI" id="CHEBI:29108"/>
        <label>3</label>
    </ligand>
</feature>
<evidence type="ECO:0000256" key="2">
    <source>
        <dbReference type="ARBA" id="ARBA00022670"/>
    </source>
</evidence>
<feature type="active site" evidence="6">
    <location>
        <position position="143"/>
    </location>
</feature>
<dbReference type="Proteomes" id="UP000015103">
    <property type="component" value="Unassembled WGS sequence"/>
</dbReference>
<feature type="binding site" evidence="7">
    <location>
        <position position="120"/>
    </location>
    <ligand>
        <name>Ca(2+)</name>
        <dbReference type="ChEBI" id="CHEBI:29108"/>
        <label>1</label>
    </ligand>
</feature>
<dbReference type="PRINTS" id="PR00138">
    <property type="entry name" value="MATRIXIN"/>
</dbReference>
<dbReference type="SMART" id="SM00235">
    <property type="entry name" value="ZnMc"/>
    <property type="match status" value="1"/>
</dbReference>
<keyword evidence="10" id="KW-1185">Reference proteome</keyword>
<dbReference type="eggNOG" id="KOG1565">
    <property type="taxonomic scope" value="Eukaryota"/>
</dbReference>
<comment type="cofactor">
    <cofactor evidence="7">
        <name>Zn(2+)</name>
        <dbReference type="ChEBI" id="CHEBI:29105"/>
    </cofactor>
    <text evidence="7">Binds 2 Zn(2+) ions per subunit.</text>
</comment>
<dbReference type="STRING" id="13249.T1I6I3"/>
<dbReference type="GO" id="GO:0030198">
    <property type="term" value="P:extracellular matrix organization"/>
    <property type="evidence" value="ECO:0007669"/>
    <property type="project" value="TreeGrafter"/>
</dbReference>
<dbReference type="SUPFAM" id="SSF50923">
    <property type="entry name" value="Hemopexin-like domain"/>
    <property type="match status" value="1"/>
</dbReference>
<dbReference type="InterPro" id="IPR001818">
    <property type="entry name" value="Pept_M10_metallopeptidase"/>
</dbReference>
<dbReference type="SUPFAM" id="SSF55486">
    <property type="entry name" value="Metalloproteases ('zincins'), catalytic domain"/>
    <property type="match status" value="1"/>
</dbReference>
<evidence type="ECO:0000256" key="7">
    <source>
        <dbReference type="PIRSR" id="PIRSR621190-2"/>
    </source>
</evidence>
<reference evidence="9" key="1">
    <citation type="submission" date="2015-05" db="UniProtKB">
        <authorList>
            <consortium name="EnsemblMetazoa"/>
        </authorList>
    </citation>
    <scope>IDENTIFICATION</scope>
</reference>
<dbReference type="Pfam" id="PF00413">
    <property type="entry name" value="Peptidase_M10"/>
    <property type="match status" value="1"/>
</dbReference>
<dbReference type="PANTHER" id="PTHR10201:SF309">
    <property type="entry name" value="PEPTIDASE METALLOPEPTIDASE DOMAIN-CONTAINING PROTEIN"/>
    <property type="match status" value="1"/>
</dbReference>
<evidence type="ECO:0000256" key="1">
    <source>
        <dbReference type="ARBA" id="ARBA00010370"/>
    </source>
</evidence>
<keyword evidence="5 7" id="KW-0862">Zinc</keyword>
<evidence type="ECO:0000256" key="5">
    <source>
        <dbReference type="ARBA" id="ARBA00022833"/>
    </source>
</evidence>
<dbReference type="GO" id="GO:0004222">
    <property type="term" value="F:metalloendopeptidase activity"/>
    <property type="evidence" value="ECO:0007669"/>
    <property type="project" value="InterPro"/>
</dbReference>
<dbReference type="InterPro" id="IPR006026">
    <property type="entry name" value="Peptidase_Metallo"/>
</dbReference>
<evidence type="ECO:0000259" key="8">
    <source>
        <dbReference type="SMART" id="SM00235"/>
    </source>
</evidence>
<comment type="cofactor">
    <cofactor evidence="7">
        <name>Ca(2+)</name>
        <dbReference type="ChEBI" id="CHEBI:29108"/>
    </cofactor>
    <text evidence="7">Can bind about 5 Ca(2+) ions per subunit.</text>
</comment>
<accession>T1I6I3</accession>
<dbReference type="EnsemblMetazoa" id="RPRC011904-RA">
    <property type="protein sequence ID" value="RPRC011904-PA"/>
    <property type="gene ID" value="RPRC011904"/>
</dbReference>
<keyword evidence="3 7" id="KW-0479">Metal-binding</keyword>
<dbReference type="EMBL" id="ACPB03032400">
    <property type="status" value="NOT_ANNOTATED_CDS"/>
    <property type="molecule type" value="Genomic_DNA"/>
</dbReference>
<dbReference type="InterPro" id="IPR024079">
    <property type="entry name" value="MetalloPept_cat_dom_sf"/>
</dbReference>
<evidence type="ECO:0000313" key="10">
    <source>
        <dbReference type="Proteomes" id="UP000015103"/>
    </source>
</evidence>
<evidence type="ECO:0000256" key="3">
    <source>
        <dbReference type="ARBA" id="ARBA00022723"/>
    </source>
</evidence>
<dbReference type="InParanoid" id="T1I6I3"/>
<feature type="binding site" evidence="7">
    <location>
        <position position="94"/>
    </location>
    <ligand>
        <name>Ca(2+)</name>
        <dbReference type="ChEBI" id="CHEBI:29108"/>
        <label>3</label>
    </ligand>
</feature>
<name>T1I6I3_RHOPR</name>
<dbReference type="GO" id="GO:0006508">
    <property type="term" value="P:proteolysis"/>
    <property type="evidence" value="ECO:0007669"/>
    <property type="project" value="UniProtKB-KW"/>
</dbReference>
<feature type="binding site" evidence="7">
    <location>
        <position position="120"/>
    </location>
    <ligand>
        <name>Ca(2+)</name>
        <dbReference type="ChEBI" id="CHEBI:29108"/>
        <label>3</label>
    </ligand>
</feature>
<dbReference type="InterPro" id="IPR021190">
    <property type="entry name" value="Pept_M10A"/>
</dbReference>
<dbReference type="GO" id="GO:0008270">
    <property type="term" value="F:zinc ion binding"/>
    <property type="evidence" value="ECO:0007669"/>
    <property type="project" value="InterPro"/>
</dbReference>
<dbReference type="AlphaFoldDB" id="T1I6I3"/>
<dbReference type="PANTHER" id="PTHR10201">
    <property type="entry name" value="MATRIX METALLOPROTEINASE"/>
    <property type="match status" value="1"/>
</dbReference>
<proteinExistence type="inferred from homology"/>
<feature type="binding site" evidence="7">
    <location>
        <position position="146"/>
    </location>
    <ligand>
        <name>Zn(2+)</name>
        <dbReference type="ChEBI" id="CHEBI:29105"/>
        <label>2</label>
        <note>catalytic</note>
    </ligand>
</feature>
<evidence type="ECO:0000256" key="4">
    <source>
        <dbReference type="ARBA" id="ARBA00022801"/>
    </source>
</evidence>
<organism evidence="9 10">
    <name type="scientific">Rhodnius prolixus</name>
    <name type="common">Triatomid bug</name>
    <dbReference type="NCBI Taxonomy" id="13249"/>
    <lineage>
        <taxon>Eukaryota</taxon>
        <taxon>Metazoa</taxon>
        <taxon>Ecdysozoa</taxon>
        <taxon>Arthropoda</taxon>
        <taxon>Hexapoda</taxon>
        <taxon>Insecta</taxon>
        <taxon>Pterygota</taxon>
        <taxon>Neoptera</taxon>
        <taxon>Paraneoptera</taxon>
        <taxon>Hemiptera</taxon>
        <taxon>Heteroptera</taxon>
        <taxon>Panheteroptera</taxon>
        <taxon>Cimicomorpha</taxon>
        <taxon>Reduviidae</taxon>
        <taxon>Triatominae</taxon>
        <taxon>Rhodnius</taxon>
    </lineage>
</organism>
<comment type="similarity">
    <text evidence="1">Belongs to the peptidase M10A family.</text>
</comment>
<feature type="binding site" evidence="7">
    <location>
        <position position="101"/>
    </location>
    <ligand>
        <name>Zn(2+)</name>
        <dbReference type="ChEBI" id="CHEBI:29105"/>
        <label>1</label>
    </ligand>
</feature>
<sequence>MRFMNRSRCGVEDNFTPFMVDSSKYKWGGQNLTWTIYPVKYFVVAEKAFSLWSKHSGIGIHHDQHKPNITISFASRKHLCTTNRWNFCFKDFDGLGGVLAHAEFPSEDREQVEIHVDENEHWNGALMIPADDELSLYSVLIHEIGHALGLQQTSHKNSIIRLVWSIPLQTYVIYDSFFVNEINECDDLKGEYVGDISNVFPGIPRNVSTAFKGIDGCLYFKANDLFYIYNEFLESSVGTLNNPLSLFDIECNERDNIINDIHGLVKKLWYKQSTKVTTTAAAAATTTTVEEIYDSLNI</sequence>
<dbReference type="HOGENOM" id="CLU_934801_0_0_1"/>
<dbReference type="VEuPathDB" id="VectorBase:RPRC011904"/>
<keyword evidence="2" id="KW-0645">Protease</keyword>
<feature type="binding site" evidence="7">
    <location>
        <position position="115"/>
    </location>
    <ligand>
        <name>Zn(2+)</name>
        <dbReference type="ChEBI" id="CHEBI:29105"/>
        <label>1</label>
    </ligand>
</feature>
<keyword evidence="4" id="KW-0378">Hydrolase</keyword>
<keyword evidence="7" id="KW-0106">Calcium</keyword>
<dbReference type="GO" id="GO:0031012">
    <property type="term" value="C:extracellular matrix"/>
    <property type="evidence" value="ECO:0007669"/>
    <property type="project" value="InterPro"/>
</dbReference>
<feature type="binding site" evidence="7">
    <location>
        <position position="142"/>
    </location>
    <ligand>
        <name>Zn(2+)</name>
        <dbReference type="ChEBI" id="CHEBI:29105"/>
        <label>2</label>
        <note>catalytic</note>
    </ligand>
</feature>
<evidence type="ECO:0000256" key="6">
    <source>
        <dbReference type="PIRSR" id="PIRSR621190-1"/>
    </source>
</evidence>
<dbReference type="GO" id="GO:0030574">
    <property type="term" value="P:collagen catabolic process"/>
    <property type="evidence" value="ECO:0007669"/>
    <property type="project" value="TreeGrafter"/>
</dbReference>
<protein>
    <submittedName>
        <fullName evidence="9">ZnMc domain-containing protein</fullName>
    </submittedName>
</protein>
<dbReference type="InterPro" id="IPR036375">
    <property type="entry name" value="Hemopexin-like_dom_sf"/>
</dbReference>
<feature type="binding site" evidence="7">
    <location>
        <position position="78"/>
    </location>
    <ligand>
        <name>Zn(2+)</name>
        <dbReference type="ChEBI" id="CHEBI:29105"/>
        <label>1</label>
    </ligand>
</feature>
<evidence type="ECO:0000313" key="9">
    <source>
        <dbReference type="EnsemblMetazoa" id="RPRC011904-PA"/>
    </source>
</evidence>
<dbReference type="GO" id="GO:0005615">
    <property type="term" value="C:extracellular space"/>
    <property type="evidence" value="ECO:0007669"/>
    <property type="project" value="TreeGrafter"/>
</dbReference>